<protein>
    <recommendedName>
        <fullName evidence="7">Nicotinamide phosphoribosyltransferase</fullName>
        <ecNumber evidence="6">2.4.2.12</ecNumber>
    </recommendedName>
</protein>
<dbReference type="Gene3D" id="3.20.20.70">
    <property type="entry name" value="Aldolase class I"/>
    <property type="match status" value="1"/>
</dbReference>
<accession>A0ABX0T6Y1</accession>
<evidence type="ECO:0000256" key="6">
    <source>
        <dbReference type="ARBA" id="ARBA00035024"/>
    </source>
</evidence>
<feature type="domain" description="Nicotinamide phosphoribosyltransferase N-terminal" evidence="10">
    <location>
        <begin position="30"/>
        <end position="83"/>
    </location>
</feature>
<dbReference type="Pfam" id="PF04095">
    <property type="entry name" value="NAPRTase"/>
    <property type="match status" value="1"/>
</dbReference>
<dbReference type="EC" id="2.4.2.12" evidence="6"/>
<evidence type="ECO:0000313" key="12">
    <source>
        <dbReference type="Proteomes" id="UP001318300"/>
    </source>
</evidence>
<evidence type="ECO:0000256" key="5">
    <source>
        <dbReference type="ARBA" id="ARBA00035007"/>
    </source>
</evidence>
<gene>
    <name evidence="11" type="ORF">E9228_001882</name>
</gene>
<comment type="pathway">
    <text evidence="5">Cofactor biosynthesis; NAD(+) biosynthesis; nicotinamide D-ribonucleotide from 5-phospho-alpha-D-ribose 1-diphosphate and nicotinamide: step 1/1.</text>
</comment>
<evidence type="ECO:0000256" key="7">
    <source>
        <dbReference type="ARBA" id="ARBA00035036"/>
    </source>
</evidence>
<evidence type="ECO:0000256" key="3">
    <source>
        <dbReference type="ARBA" id="ARBA00022676"/>
    </source>
</evidence>
<dbReference type="InterPro" id="IPR013785">
    <property type="entry name" value="Aldolase_TIM"/>
</dbReference>
<name>A0ABX0T6Y1_9MICO</name>
<dbReference type="SUPFAM" id="SSF51690">
    <property type="entry name" value="Nicotinate/Quinolinate PRTase C-terminal domain-like"/>
    <property type="match status" value="1"/>
</dbReference>
<feature type="domain" description="Nicotinate/nicotinamide phosphoribosyltransferase" evidence="9">
    <location>
        <begin position="205"/>
        <end position="468"/>
    </location>
</feature>
<dbReference type="RefSeq" id="WP_166780325.1">
    <property type="nucleotide sequence ID" value="NZ_JAAOYO010000003.1"/>
</dbReference>
<keyword evidence="3 11" id="KW-0328">Glycosyltransferase</keyword>
<evidence type="ECO:0000256" key="1">
    <source>
        <dbReference type="ARBA" id="ARBA00010897"/>
    </source>
</evidence>
<reference evidence="11 12" key="1">
    <citation type="submission" date="2020-03" db="EMBL/GenBank/DDBJ databases">
        <title>Above-ground endophytic microbial communities from plants in different locations in the United States.</title>
        <authorList>
            <person name="Frank C."/>
        </authorList>
    </citation>
    <scope>NUCLEOTIDE SEQUENCE [LARGE SCALE GENOMIC DNA]</scope>
    <source>
        <strain evidence="11 12">WW7</strain>
    </source>
</reference>
<keyword evidence="12" id="KW-1185">Reference proteome</keyword>
<organism evidence="11 12">
    <name type="scientific">Curtobacterium salicis</name>
    <dbReference type="NCBI Taxonomy" id="1779862"/>
    <lineage>
        <taxon>Bacteria</taxon>
        <taxon>Bacillati</taxon>
        <taxon>Actinomycetota</taxon>
        <taxon>Actinomycetes</taxon>
        <taxon>Micrococcales</taxon>
        <taxon>Microbacteriaceae</taxon>
        <taxon>Curtobacterium</taxon>
    </lineage>
</organism>
<evidence type="ECO:0000256" key="8">
    <source>
        <dbReference type="ARBA" id="ARBA00047835"/>
    </source>
</evidence>
<comment type="caution">
    <text evidence="11">The sequence shown here is derived from an EMBL/GenBank/DDBJ whole genome shotgun (WGS) entry which is preliminary data.</text>
</comment>
<evidence type="ECO:0000259" key="10">
    <source>
        <dbReference type="Pfam" id="PF18127"/>
    </source>
</evidence>
<dbReference type="InterPro" id="IPR041529">
    <property type="entry name" value="DUF5598"/>
</dbReference>
<dbReference type="PIRSF" id="PIRSF005943">
    <property type="entry name" value="NMPRT"/>
    <property type="match status" value="1"/>
</dbReference>
<dbReference type="Proteomes" id="UP001318300">
    <property type="component" value="Unassembled WGS sequence"/>
</dbReference>
<proteinExistence type="inferred from homology"/>
<dbReference type="PANTHER" id="PTHR43816:SF1">
    <property type="entry name" value="NICOTINAMIDE PHOSPHORIBOSYLTRANSFERASE"/>
    <property type="match status" value="1"/>
</dbReference>
<evidence type="ECO:0000313" key="11">
    <source>
        <dbReference type="EMBL" id="NII41235.1"/>
    </source>
</evidence>
<dbReference type="InterPro" id="IPR041525">
    <property type="entry name" value="N/Namide_PRibTrfase"/>
</dbReference>
<sequence>MTNTTSTTTPAATTVGLEPRITTASPIAPLLAVDGYKHSHRQLYPEGTTRILINWTNRSNAHMPDSTHAVVFGLQAFVQRYLVEAWAPFFAADEDLVCDLFEQALEGYFGPNSIGVDHVRALHRLGYLPLEIRALPEGTLAPIGVATLTVENTVDAFSWLPNYIETALSASIWHPSTVATKALEYRDLMEDWAERTGADPASIDFAAHDFSFRGQTSIESAAASGAGHLLSFLGTDSMPTLDHIARYYPGDNGWVAASVPATEHSVMCVRGADGELETFRQILDVYPTGIVSAVSDGFDLFKVITEVLPQLEDRITARDGKLVIRPDSGDPVDIVTGTVHGVDEAELFAADRSHEQKGVVELLDELFGHTVNERGYKVLDQHIGVIYGDSITLDRARRIYERLAAKGYASDNVVLGIGSYTYQFMTRDNLGSAVKATWALVDGEPVDIQKDPKTGSGKKSAKGRIALHRDATGEIRQTDQATPEDEATSLLQPVWVDGRFTVLQSFADVRATLRRERADRAARRSAADTTVAAIA</sequence>
<dbReference type="NCBIfam" id="NF006629">
    <property type="entry name" value="PRK09198.1"/>
    <property type="match status" value="1"/>
</dbReference>
<evidence type="ECO:0000259" key="9">
    <source>
        <dbReference type="Pfam" id="PF04095"/>
    </source>
</evidence>
<evidence type="ECO:0000256" key="2">
    <source>
        <dbReference type="ARBA" id="ARBA00022642"/>
    </source>
</evidence>
<comment type="similarity">
    <text evidence="1">Belongs to the NAPRTase family.</text>
</comment>
<keyword evidence="4 11" id="KW-0808">Transferase</keyword>
<comment type="catalytic activity">
    <reaction evidence="8">
        <text>beta-nicotinamide D-ribonucleotide + diphosphate = 5-phospho-alpha-D-ribose 1-diphosphate + nicotinamide + H(+)</text>
        <dbReference type="Rhea" id="RHEA:16149"/>
        <dbReference type="ChEBI" id="CHEBI:14649"/>
        <dbReference type="ChEBI" id="CHEBI:15378"/>
        <dbReference type="ChEBI" id="CHEBI:17154"/>
        <dbReference type="ChEBI" id="CHEBI:33019"/>
        <dbReference type="ChEBI" id="CHEBI:58017"/>
        <dbReference type="EC" id="2.4.2.12"/>
    </reaction>
    <physiologicalReaction direction="right-to-left" evidence="8">
        <dbReference type="Rhea" id="RHEA:16151"/>
    </physiologicalReaction>
</comment>
<dbReference type="Pfam" id="PF18127">
    <property type="entry name" value="NAMPT_N"/>
    <property type="match status" value="1"/>
</dbReference>
<dbReference type="InterPro" id="IPR016471">
    <property type="entry name" value="Nicotinamide_PRibTrfase"/>
</dbReference>
<dbReference type="GO" id="GO:0047280">
    <property type="term" value="F:nicotinamide phosphoribosyltransferase activity"/>
    <property type="evidence" value="ECO:0007669"/>
    <property type="project" value="UniProtKB-EC"/>
</dbReference>
<evidence type="ECO:0000256" key="4">
    <source>
        <dbReference type="ARBA" id="ARBA00022679"/>
    </source>
</evidence>
<dbReference type="PANTHER" id="PTHR43816">
    <property type="entry name" value="NICOTINAMIDE PHOSPHORIBOSYLTRANSFERASE"/>
    <property type="match status" value="1"/>
</dbReference>
<keyword evidence="2" id="KW-0662">Pyridine nucleotide biosynthesis</keyword>
<dbReference type="EMBL" id="JAAOYO010000003">
    <property type="protein sequence ID" value="NII41235.1"/>
    <property type="molecule type" value="Genomic_DNA"/>
</dbReference>
<dbReference type="InterPro" id="IPR036068">
    <property type="entry name" value="Nicotinate_pribotase-like_C"/>
</dbReference>